<gene>
    <name evidence="2" type="ORF">FOZ60_013719</name>
</gene>
<keyword evidence="1" id="KW-0472">Membrane</keyword>
<dbReference type="AlphaFoldDB" id="A0A7J6P8J9"/>
<evidence type="ECO:0000313" key="2">
    <source>
        <dbReference type="EMBL" id="KAF4692362.1"/>
    </source>
</evidence>
<organism evidence="2 3">
    <name type="scientific">Perkinsus olseni</name>
    <name type="common">Perkinsus atlanticus</name>
    <dbReference type="NCBI Taxonomy" id="32597"/>
    <lineage>
        <taxon>Eukaryota</taxon>
        <taxon>Sar</taxon>
        <taxon>Alveolata</taxon>
        <taxon>Perkinsozoa</taxon>
        <taxon>Perkinsea</taxon>
        <taxon>Perkinsida</taxon>
        <taxon>Perkinsidae</taxon>
        <taxon>Perkinsus</taxon>
    </lineage>
</organism>
<protein>
    <submittedName>
        <fullName evidence="2">Uncharacterized protein</fullName>
    </submittedName>
</protein>
<dbReference type="EMBL" id="JABANP010000062">
    <property type="protein sequence ID" value="KAF4692362.1"/>
    <property type="molecule type" value="Genomic_DNA"/>
</dbReference>
<evidence type="ECO:0000256" key="1">
    <source>
        <dbReference type="SAM" id="Phobius"/>
    </source>
</evidence>
<dbReference type="Proteomes" id="UP000541610">
    <property type="component" value="Unassembled WGS sequence"/>
</dbReference>
<keyword evidence="1" id="KW-1133">Transmembrane helix</keyword>
<comment type="caution">
    <text evidence="2">The sequence shown here is derived from an EMBL/GenBank/DDBJ whole genome shotgun (WGS) entry which is preliminary data.</text>
</comment>
<sequence length="660" mass="72145">MSQFPSSSKGGELPAVSSERFGFLAFTGYEHRPIGGSGECGTSSARSEFAKASVFTEVAAAVPVRVDIPHVTSRLDYARFYRPFPTPGIGGQRKDECGSSIHGLCLEQGAGADESVNIKSVGMDSTLNVSEATIDFPSVDDDLIDVEASRALQEGRIQVVSVAEKPMSPSSAHVCETGCVTVLLSTAVPTVTVKVDGNVVGQGLDQDPSDATRNSEEVPAISDMICGKRHCMVDVGFRQKPSCSPWSAKTAALPDAGGQGTVSINADLCRAAKCERVFNDSLSWYFASSTENADEESVKAVQFKVIEGLTPNVTIDGETVKGRSLYRSMLLDGLSSIADDGKDRAGVVNTSTPVEANNDIVMVQPSGFAVTTSTVLIGRDHSVDCVMMFSLVPYFEHPRGWYSLCVLNEVAVVDEGLRREDGSLANTVHNVMVHNAKRRLRLKLDRRKLKDVFCSSRDDIPGVGADPITVYRVEGLVERVFLVSVDLIGLYESQFGRLEVLATVNVNAACADFQRLSDTKPKKECLCSSYYEWFFWRLLARVRVSRAGMSRDHILHVLCIRGMYGYITIKQPVSLCDILGIVKRIDALWQGLPATFSGEWSDQRERSCLIMCFLSVVNRFWSLVPLVLVCTGVVMLTTMRMCEIRGVLMSLFEDPLTEFY</sequence>
<evidence type="ECO:0000313" key="3">
    <source>
        <dbReference type="Proteomes" id="UP000541610"/>
    </source>
</evidence>
<proteinExistence type="predicted"/>
<accession>A0A7J6P8J9</accession>
<keyword evidence="1" id="KW-0812">Transmembrane</keyword>
<name>A0A7J6P8J9_PEROL</name>
<reference evidence="2 3" key="1">
    <citation type="submission" date="2020-04" db="EMBL/GenBank/DDBJ databases">
        <title>Perkinsus olseni comparative genomics.</title>
        <authorList>
            <person name="Bogema D.R."/>
        </authorList>
    </citation>
    <scope>NUCLEOTIDE SEQUENCE [LARGE SCALE GENOMIC DNA]</scope>
    <source>
        <strain evidence="2">00978-12</strain>
    </source>
</reference>
<feature type="transmembrane region" description="Helical" evidence="1">
    <location>
        <begin position="620"/>
        <end position="639"/>
    </location>
</feature>
<dbReference type="OrthoDB" id="10435867at2759"/>